<dbReference type="PANTHER" id="PTHR23502:SF22">
    <property type="entry name" value="MAJOR FACILITATOR SUPERFAMILY (MFS) PROFILE DOMAIN-CONTAINING PROTEIN"/>
    <property type="match status" value="1"/>
</dbReference>
<keyword evidence="8" id="KW-1185">Reference proteome</keyword>
<keyword evidence="4 6" id="KW-0472">Membrane</keyword>
<keyword evidence="3 6" id="KW-1133">Transmembrane helix</keyword>
<organism evidence="7 8">
    <name type="scientific">Penicillium fimorum</name>
    <dbReference type="NCBI Taxonomy" id="1882269"/>
    <lineage>
        <taxon>Eukaryota</taxon>
        <taxon>Fungi</taxon>
        <taxon>Dikarya</taxon>
        <taxon>Ascomycota</taxon>
        <taxon>Pezizomycotina</taxon>
        <taxon>Eurotiomycetes</taxon>
        <taxon>Eurotiomycetidae</taxon>
        <taxon>Eurotiales</taxon>
        <taxon>Aspergillaceae</taxon>
        <taxon>Penicillium</taxon>
    </lineage>
</organism>
<dbReference type="InterPro" id="IPR036259">
    <property type="entry name" value="MFS_trans_sf"/>
</dbReference>
<feature type="region of interest" description="Disordered" evidence="5">
    <location>
        <begin position="1"/>
        <end position="21"/>
    </location>
</feature>
<evidence type="ECO:0000256" key="1">
    <source>
        <dbReference type="ARBA" id="ARBA00004141"/>
    </source>
</evidence>
<evidence type="ECO:0000256" key="4">
    <source>
        <dbReference type="ARBA" id="ARBA00023136"/>
    </source>
</evidence>
<reference evidence="7" key="2">
    <citation type="journal article" date="2023" name="IMA Fungus">
        <title>Comparative genomic study of the Penicillium genus elucidates a diverse pangenome and 15 lateral gene transfer events.</title>
        <authorList>
            <person name="Petersen C."/>
            <person name="Sorensen T."/>
            <person name="Nielsen M.R."/>
            <person name="Sondergaard T.E."/>
            <person name="Sorensen J.L."/>
            <person name="Fitzpatrick D.A."/>
            <person name="Frisvad J.C."/>
            <person name="Nielsen K.L."/>
        </authorList>
    </citation>
    <scope>NUCLEOTIDE SEQUENCE</scope>
    <source>
        <strain evidence="7">IBT 29495</strain>
    </source>
</reference>
<feature type="transmembrane region" description="Helical" evidence="6">
    <location>
        <begin position="169"/>
        <end position="189"/>
    </location>
</feature>
<dbReference type="AlphaFoldDB" id="A0A9X0C737"/>
<dbReference type="GO" id="GO:0022857">
    <property type="term" value="F:transmembrane transporter activity"/>
    <property type="evidence" value="ECO:0007669"/>
    <property type="project" value="InterPro"/>
</dbReference>
<feature type="transmembrane region" description="Helical" evidence="6">
    <location>
        <begin position="493"/>
        <end position="515"/>
    </location>
</feature>
<evidence type="ECO:0000256" key="6">
    <source>
        <dbReference type="SAM" id="Phobius"/>
    </source>
</evidence>
<comment type="subcellular location">
    <subcellularLocation>
        <location evidence="1">Membrane</location>
        <topology evidence="1">Multi-pass membrane protein</topology>
    </subcellularLocation>
</comment>
<evidence type="ECO:0000256" key="3">
    <source>
        <dbReference type="ARBA" id="ARBA00022989"/>
    </source>
</evidence>
<dbReference type="GO" id="GO:0005886">
    <property type="term" value="C:plasma membrane"/>
    <property type="evidence" value="ECO:0007669"/>
    <property type="project" value="TreeGrafter"/>
</dbReference>
<feature type="transmembrane region" description="Helical" evidence="6">
    <location>
        <begin position="145"/>
        <end position="163"/>
    </location>
</feature>
<dbReference type="SUPFAM" id="SSF103473">
    <property type="entry name" value="MFS general substrate transporter"/>
    <property type="match status" value="1"/>
</dbReference>
<feature type="transmembrane region" description="Helical" evidence="6">
    <location>
        <begin position="210"/>
        <end position="232"/>
    </location>
</feature>
<gene>
    <name evidence="7" type="ORF">N7463_007406</name>
</gene>
<reference evidence="7" key="1">
    <citation type="submission" date="2022-12" db="EMBL/GenBank/DDBJ databases">
        <authorList>
            <person name="Petersen C."/>
        </authorList>
    </citation>
    <scope>NUCLEOTIDE SEQUENCE</scope>
    <source>
        <strain evidence="7">IBT 29495</strain>
    </source>
</reference>
<evidence type="ECO:0000313" key="8">
    <source>
        <dbReference type="Proteomes" id="UP001149954"/>
    </source>
</evidence>
<feature type="transmembrane region" description="Helical" evidence="6">
    <location>
        <begin position="357"/>
        <end position="377"/>
    </location>
</feature>
<name>A0A9X0C737_9EURO</name>
<evidence type="ECO:0000313" key="7">
    <source>
        <dbReference type="EMBL" id="KAJ5504532.1"/>
    </source>
</evidence>
<feature type="transmembrane region" description="Helical" evidence="6">
    <location>
        <begin position="49"/>
        <end position="74"/>
    </location>
</feature>
<evidence type="ECO:0000256" key="2">
    <source>
        <dbReference type="ARBA" id="ARBA00022692"/>
    </source>
</evidence>
<feature type="transmembrane region" description="Helical" evidence="6">
    <location>
        <begin position="466"/>
        <end position="487"/>
    </location>
</feature>
<sequence>MDHKGVLDVKTPPSPLPPVDKHHTSQLVLIPQPSAHPRDPLNWPLTRKYVILAVLCLASFSGATAALSAQLNLADQEKLYNKTKLEESYAVCLQLHLNRDFELYTVIKYSIIPSNISKNSAALAGMAAGPFFFAPISHMLGRSSVIFWCVLSTLVCQIWGAVMTDPGNYIAYVMSRLFTGFFGAVPTVLGPRIVTDLFFLHQRGRAFTALHMAFLFGTIAGPTFSGFVSAHSFFPVEFWWTVGLLGFTLICCFCFLEETGFDRECFETNRDIPGGILANRFATFFFGQNVVLPTTWKETAKVGITPFLIGMCPVTMIMGIFTLISFGFYVGVNALTPVWLQKPILEGGYGFSLEQNAAFTFCHWIGIIVVQFYGHYLNDRLPLALARRYNGGVWKPEYRLHVLWLPSLVINPIGLGIFGAALQYHLHYMVLALAVFIVTVGSLASVPVTVNYVVECFTRYPAEAGIVIGAYRIVYGLTISFYINPWVEAVDVGWVYGMMAFFAVLSFMFVMLLMWKGHAIRKFQFSSLGSSEEGEQIGK</sequence>
<feature type="transmembrane region" description="Helical" evidence="6">
    <location>
        <begin position="428"/>
        <end position="454"/>
    </location>
</feature>
<keyword evidence="2 6" id="KW-0812">Transmembrane</keyword>
<feature type="transmembrane region" description="Helical" evidence="6">
    <location>
        <begin position="398"/>
        <end position="422"/>
    </location>
</feature>
<dbReference type="Gene3D" id="1.20.1250.20">
    <property type="entry name" value="MFS general substrate transporter like domains"/>
    <property type="match status" value="1"/>
</dbReference>
<feature type="transmembrane region" description="Helical" evidence="6">
    <location>
        <begin position="307"/>
        <end position="330"/>
    </location>
</feature>
<feature type="transmembrane region" description="Helical" evidence="6">
    <location>
        <begin position="238"/>
        <end position="256"/>
    </location>
</feature>
<dbReference type="OrthoDB" id="2533084at2759"/>
<proteinExistence type="predicted"/>
<dbReference type="EMBL" id="JAPWDS010000003">
    <property type="protein sequence ID" value="KAJ5504532.1"/>
    <property type="molecule type" value="Genomic_DNA"/>
</dbReference>
<comment type="caution">
    <text evidence="7">The sequence shown here is derived from an EMBL/GenBank/DDBJ whole genome shotgun (WGS) entry which is preliminary data.</text>
</comment>
<evidence type="ECO:0000256" key="5">
    <source>
        <dbReference type="SAM" id="MobiDB-lite"/>
    </source>
</evidence>
<dbReference type="Pfam" id="PF07690">
    <property type="entry name" value="MFS_1"/>
    <property type="match status" value="1"/>
</dbReference>
<evidence type="ECO:0008006" key="9">
    <source>
        <dbReference type="Google" id="ProtNLM"/>
    </source>
</evidence>
<accession>A0A9X0C737</accession>
<dbReference type="InterPro" id="IPR011701">
    <property type="entry name" value="MFS"/>
</dbReference>
<dbReference type="PANTHER" id="PTHR23502">
    <property type="entry name" value="MAJOR FACILITATOR SUPERFAMILY"/>
    <property type="match status" value="1"/>
</dbReference>
<protein>
    <recommendedName>
        <fullName evidence="9">Major facilitator superfamily (MFS) profile domain-containing protein</fullName>
    </recommendedName>
</protein>
<dbReference type="Proteomes" id="UP001149954">
    <property type="component" value="Unassembled WGS sequence"/>
</dbReference>